<dbReference type="Gene3D" id="3.40.190.290">
    <property type="match status" value="1"/>
</dbReference>
<organism evidence="6 7">
    <name type="scientific">Pseudonocardia cypriaca</name>
    <dbReference type="NCBI Taxonomy" id="882449"/>
    <lineage>
        <taxon>Bacteria</taxon>
        <taxon>Bacillati</taxon>
        <taxon>Actinomycetota</taxon>
        <taxon>Actinomycetes</taxon>
        <taxon>Pseudonocardiales</taxon>
        <taxon>Pseudonocardiaceae</taxon>
        <taxon>Pseudonocardia</taxon>
    </lineage>
</organism>
<dbReference type="PANTHER" id="PTHR30419">
    <property type="entry name" value="HTH-TYPE TRANSCRIPTIONAL REGULATOR YBHD"/>
    <property type="match status" value="1"/>
</dbReference>
<evidence type="ECO:0000256" key="2">
    <source>
        <dbReference type="ARBA" id="ARBA00023015"/>
    </source>
</evidence>
<gene>
    <name evidence="6" type="ORF">FB388_4820</name>
</gene>
<keyword evidence="4" id="KW-0804">Transcription</keyword>
<protein>
    <submittedName>
        <fullName evidence="6">DNA-binding transcriptional LysR family regulator</fullName>
    </submittedName>
</protein>
<keyword evidence="7" id="KW-1185">Reference proteome</keyword>
<dbReference type="GO" id="GO:0003677">
    <property type="term" value="F:DNA binding"/>
    <property type="evidence" value="ECO:0007669"/>
    <property type="project" value="UniProtKB-KW"/>
</dbReference>
<evidence type="ECO:0000256" key="3">
    <source>
        <dbReference type="ARBA" id="ARBA00023125"/>
    </source>
</evidence>
<evidence type="ECO:0000313" key="7">
    <source>
        <dbReference type="Proteomes" id="UP000319818"/>
    </source>
</evidence>
<dbReference type="GO" id="GO:0003700">
    <property type="term" value="F:DNA-binding transcription factor activity"/>
    <property type="evidence" value="ECO:0007669"/>
    <property type="project" value="InterPro"/>
</dbReference>
<dbReference type="Pfam" id="PF00126">
    <property type="entry name" value="HTH_1"/>
    <property type="match status" value="1"/>
</dbReference>
<comment type="similarity">
    <text evidence="1">Belongs to the LysR transcriptional regulatory family.</text>
</comment>
<dbReference type="InterPro" id="IPR000847">
    <property type="entry name" value="LysR_HTH_N"/>
</dbReference>
<name>A0A543FUW8_9PSEU</name>
<dbReference type="GO" id="GO:0005829">
    <property type="term" value="C:cytosol"/>
    <property type="evidence" value="ECO:0007669"/>
    <property type="project" value="TreeGrafter"/>
</dbReference>
<dbReference type="InterPro" id="IPR005119">
    <property type="entry name" value="LysR_subst-bd"/>
</dbReference>
<dbReference type="InterPro" id="IPR050950">
    <property type="entry name" value="HTH-type_LysR_regulators"/>
</dbReference>
<dbReference type="AlphaFoldDB" id="A0A543FUW8"/>
<dbReference type="InterPro" id="IPR036388">
    <property type="entry name" value="WH-like_DNA-bd_sf"/>
</dbReference>
<dbReference type="Gene3D" id="1.10.10.10">
    <property type="entry name" value="Winged helix-like DNA-binding domain superfamily/Winged helix DNA-binding domain"/>
    <property type="match status" value="1"/>
</dbReference>
<evidence type="ECO:0000313" key="6">
    <source>
        <dbReference type="EMBL" id="TQM37603.1"/>
    </source>
</evidence>
<comment type="caution">
    <text evidence="6">The sequence shown here is derived from an EMBL/GenBank/DDBJ whole genome shotgun (WGS) entry which is preliminary data.</text>
</comment>
<dbReference type="FunFam" id="1.10.10.10:FF:000001">
    <property type="entry name" value="LysR family transcriptional regulator"/>
    <property type="match status" value="1"/>
</dbReference>
<accession>A0A543FUW8</accession>
<dbReference type="EMBL" id="VFPH01000002">
    <property type="protein sequence ID" value="TQM37603.1"/>
    <property type="molecule type" value="Genomic_DNA"/>
</dbReference>
<evidence type="ECO:0000256" key="4">
    <source>
        <dbReference type="ARBA" id="ARBA00023163"/>
    </source>
</evidence>
<feature type="domain" description="HTH lysR-type" evidence="5">
    <location>
        <begin position="4"/>
        <end position="61"/>
    </location>
</feature>
<proteinExistence type="inferred from homology"/>
<dbReference type="InterPro" id="IPR036390">
    <property type="entry name" value="WH_DNA-bd_sf"/>
</dbReference>
<evidence type="ECO:0000256" key="1">
    <source>
        <dbReference type="ARBA" id="ARBA00009437"/>
    </source>
</evidence>
<reference evidence="6 7" key="1">
    <citation type="submission" date="2019-06" db="EMBL/GenBank/DDBJ databases">
        <title>Sequencing the genomes of 1000 actinobacteria strains.</title>
        <authorList>
            <person name="Klenk H.-P."/>
        </authorList>
    </citation>
    <scope>NUCLEOTIDE SEQUENCE [LARGE SCALE GENOMIC DNA]</scope>
    <source>
        <strain evidence="6 7">DSM 45511</strain>
    </source>
</reference>
<keyword evidence="3 6" id="KW-0238">DNA-binding</keyword>
<evidence type="ECO:0000259" key="5">
    <source>
        <dbReference type="PROSITE" id="PS50931"/>
    </source>
</evidence>
<dbReference type="PRINTS" id="PR00039">
    <property type="entry name" value="HTHLYSR"/>
</dbReference>
<dbReference type="SUPFAM" id="SSF53850">
    <property type="entry name" value="Periplasmic binding protein-like II"/>
    <property type="match status" value="1"/>
</dbReference>
<dbReference type="PANTHER" id="PTHR30419:SF31">
    <property type="entry name" value="BLR3139 PROTEIN"/>
    <property type="match status" value="1"/>
</dbReference>
<dbReference type="Proteomes" id="UP000319818">
    <property type="component" value="Unassembled WGS sequence"/>
</dbReference>
<dbReference type="Pfam" id="PF03466">
    <property type="entry name" value="LysR_substrate"/>
    <property type="match status" value="1"/>
</dbReference>
<dbReference type="PROSITE" id="PS50931">
    <property type="entry name" value="HTH_LYSR"/>
    <property type="match status" value="1"/>
</dbReference>
<dbReference type="SUPFAM" id="SSF46785">
    <property type="entry name" value="Winged helix' DNA-binding domain"/>
    <property type="match status" value="1"/>
</dbReference>
<keyword evidence="2" id="KW-0805">Transcription regulation</keyword>
<sequence>MGVVELRQMQVVVAVAEAGGFSAAGRRLRLVQSAVSATVRAVERELGAPLFDRTTHRVVPTAAGEAFVAAARMALSAVDQVHTAVDAARGVLRGQVTLGVMQGLLGGLPRAIGAMRRAHPGVVVRLRQAPADEIVDAVREGTIDLAVVALTGRRRGLVSVELVRDRMVALVGPSSNLPDTAVSLSELARNPFVDFVPGWAVRQAVDRAFRAAGVERAAVFETNDILTAAELVRADLGVTIVPSALAAGFPDLPTVAIARHAPTWTAGVVHRRDRLVPAATALLEHLEGWGGRAP</sequence>